<evidence type="ECO:0000313" key="4">
    <source>
        <dbReference type="Proteomes" id="UP000009139"/>
    </source>
</evidence>
<proteinExistence type="predicted"/>
<feature type="domain" description="Glycosyltransferase subfamily 4-like N-terminal" evidence="2">
    <location>
        <begin position="19"/>
        <end position="169"/>
    </location>
</feature>
<organism evidence="3 4">
    <name type="scientific">Pyrococcus abyssi (strain GE5 / Orsay)</name>
    <dbReference type="NCBI Taxonomy" id="272844"/>
    <lineage>
        <taxon>Archaea</taxon>
        <taxon>Methanobacteriati</taxon>
        <taxon>Methanobacteriota</taxon>
        <taxon>Thermococci</taxon>
        <taxon>Thermococcales</taxon>
        <taxon>Thermococcaceae</taxon>
        <taxon>Pyrococcus</taxon>
    </lineage>
</organism>
<dbReference type="Gene3D" id="3.40.50.2000">
    <property type="entry name" value="Glycogen Phosphorylase B"/>
    <property type="match status" value="2"/>
</dbReference>
<dbReference type="InterPro" id="IPR050194">
    <property type="entry name" value="Glycosyltransferase_grp1"/>
</dbReference>
<name>G8ZJU9_PYRAB</name>
<reference evidence="3 4" key="1">
    <citation type="journal article" date="2012" name="Curr. Microbiol.">
        <title>Re-annotation of two hyperthermophilic archaea Pyrococcus abyssi GE5 and Pyrococcus furiosus DSM 3638.</title>
        <authorList>
            <person name="Gao J."/>
            <person name="Wang J."/>
        </authorList>
    </citation>
    <scope>GENOME REANNOTATION</scope>
    <source>
        <strain evidence="4">GE5 / Orsay</strain>
    </source>
</reference>
<dbReference type="AlphaFoldDB" id="G8ZJU9"/>
<dbReference type="Pfam" id="PF00534">
    <property type="entry name" value="Glycos_transf_1"/>
    <property type="match status" value="1"/>
</dbReference>
<dbReference type="SUPFAM" id="SSF53756">
    <property type="entry name" value="UDP-Glycosyltransferase/glycogen phosphorylase"/>
    <property type="match status" value="1"/>
</dbReference>
<gene>
    <name evidence="3" type="ordered locus">PAB1301</name>
</gene>
<dbReference type="Proteomes" id="UP000009139">
    <property type="component" value="Chromosome"/>
</dbReference>
<accession>G8ZJU9</accession>
<sequence>MAEGKMRILMVGHYPPHRGGVARHLKEVVERLRRRHSVDVLTYGTVATDVYSVKVPNVFGLRGISFSFLASKKIVELHEERNYDLIHAHYVGTTSFAGVLAKRKLGIPLVVTAHGSDLEFMSKLPLGRYFVKASLREADAVTAVSHFLAKRAISLGAKSVEVISNGVSTCGDRVSKKYIVFLGKVSKYKGIDEFLELARRFPELEFLIAGEGNLRELPSNVKFLGYVNPDDVLSRALALVLPSKREGFGMVILEANSFSVPALGRKVGGIPELIRDGKNGFLFDSIDEAEKFLRVLLDLKVNAKVGALGKRVASLYSWDDVAIRYERLYRRVLER</sequence>
<dbReference type="CDD" id="cd03801">
    <property type="entry name" value="GT4_PimA-like"/>
    <property type="match status" value="1"/>
</dbReference>
<evidence type="ECO:0000259" key="1">
    <source>
        <dbReference type="Pfam" id="PF00534"/>
    </source>
</evidence>
<dbReference type="Pfam" id="PF13439">
    <property type="entry name" value="Glyco_transf_4"/>
    <property type="match status" value="1"/>
</dbReference>
<dbReference type="GO" id="GO:0016757">
    <property type="term" value="F:glycosyltransferase activity"/>
    <property type="evidence" value="ECO:0007669"/>
    <property type="project" value="InterPro"/>
</dbReference>
<dbReference type="PANTHER" id="PTHR45947:SF3">
    <property type="entry name" value="SULFOQUINOVOSYL TRANSFERASE SQD2"/>
    <property type="match status" value="1"/>
</dbReference>
<dbReference type="InterPro" id="IPR001296">
    <property type="entry name" value="Glyco_trans_1"/>
</dbReference>
<dbReference type="InterPro" id="IPR028098">
    <property type="entry name" value="Glyco_trans_4-like_N"/>
</dbReference>
<dbReference type="PANTHER" id="PTHR45947">
    <property type="entry name" value="SULFOQUINOVOSYL TRANSFERASE SQD2"/>
    <property type="match status" value="1"/>
</dbReference>
<protein>
    <submittedName>
        <fullName evidence="3">LPS biosynthesis rfbu related protein</fullName>
    </submittedName>
</protein>
<dbReference type="EMBL" id="HE613800">
    <property type="protein sequence ID" value="CCE71056.1"/>
    <property type="molecule type" value="Genomic_DNA"/>
</dbReference>
<evidence type="ECO:0000313" key="3">
    <source>
        <dbReference type="EMBL" id="CCE71056.1"/>
    </source>
</evidence>
<comment type="miscellaneous">
    <text evidence="3">The sequence shown here is derived from an EMBL/GenBank/DDBJ third party annotation (TPA) entry.</text>
</comment>
<evidence type="ECO:0000259" key="2">
    <source>
        <dbReference type="Pfam" id="PF13439"/>
    </source>
</evidence>
<feature type="domain" description="Glycosyl transferase family 1" evidence="1">
    <location>
        <begin position="175"/>
        <end position="295"/>
    </location>
</feature>